<proteinExistence type="predicted"/>
<dbReference type="EMBL" id="JARKNE010000012">
    <property type="protein sequence ID" value="KAK5776084.1"/>
    <property type="molecule type" value="Genomic_DNA"/>
</dbReference>
<organism evidence="3 4">
    <name type="scientific">Gossypium arboreum</name>
    <name type="common">Tree cotton</name>
    <name type="synonym">Gossypium nanking</name>
    <dbReference type="NCBI Taxonomy" id="29729"/>
    <lineage>
        <taxon>Eukaryota</taxon>
        <taxon>Viridiplantae</taxon>
        <taxon>Streptophyta</taxon>
        <taxon>Embryophyta</taxon>
        <taxon>Tracheophyta</taxon>
        <taxon>Spermatophyta</taxon>
        <taxon>Magnoliopsida</taxon>
        <taxon>eudicotyledons</taxon>
        <taxon>Gunneridae</taxon>
        <taxon>Pentapetalae</taxon>
        <taxon>rosids</taxon>
        <taxon>malvids</taxon>
        <taxon>Malvales</taxon>
        <taxon>Malvaceae</taxon>
        <taxon>Malvoideae</taxon>
        <taxon>Gossypium</taxon>
    </lineage>
</organism>
<dbReference type="InterPro" id="IPR006564">
    <property type="entry name" value="Znf_PMZ"/>
</dbReference>
<name>A0ABR0MQ45_GOSAR</name>
<sequence>MIELIAKKKEMRLNILIVMFMGAYLGQMMMAILMLVEEEVDLGTENGFGYTIISDQQKAVLSNWSDRKKAKAFEFTFWKIVKSTTKKKWEQKKEELYKINEGFAKELFFKNSKAWTKAFQWLHSVSDIVDNNLYVAFNSSMVESKFKSIITMLEEIIVKMMTRIVDKRKQRSSWKYNYDLLIKKKFDDIKKEGVDWKIIWNGENRCEVKKGRKQYIVNVEDKTSCCRSWQLSGNPCPHAFSAIWHLEQDPNGYLYRYY</sequence>
<keyword evidence="1" id="KW-1133">Transmembrane helix</keyword>
<dbReference type="PANTHER" id="PTHR31973">
    <property type="entry name" value="POLYPROTEIN, PUTATIVE-RELATED"/>
    <property type="match status" value="1"/>
</dbReference>
<keyword evidence="4" id="KW-1185">Reference proteome</keyword>
<protein>
    <recommendedName>
        <fullName evidence="2">Zinc finger PMZ-type domain-containing protein</fullName>
    </recommendedName>
</protein>
<accession>A0ABR0MQ45</accession>
<dbReference type="Proteomes" id="UP001358586">
    <property type="component" value="Chromosome 12"/>
</dbReference>
<evidence type="ECO:0000313" key="3">
    <source>
        <dbReference type="EMBL" id="KAK5776084.1"/>
    </source>
</evidence>
<evidence type="ECO:0000256" key="1">
    <source>
        <dbReference type="SAM" id="Phobius"/>
    </source>
</evidence>
<comment type="caution">
    <text evidence="3">The sequence shown here is derived from an EMBL/GenBank/DDBJ whole genome shotgun (WGS) entry which is preliminary data.</text>
</comment>
<feature type="domain" description="Zinc finger PMZ-type" evidence="2">
    <location>
        <begin position="222"/>
        <end position="249"/>
    </location>
</feature>
<dbReference type="SMART" id="SM00575">
    <property type="entry name" value="ZnF_PMZ"/>
    <property type="match status" value="1"/>
</dbReference>
<keyword evidence="1" id="KW-0812">Transmembrane</keyword>
<evidence type="ECO:0000259" key="2">
    <source>
        <dbReference type="SMART" id="SM00575"/>
    </source>
</evidence>
<keyword evidence="1" id="KW-0472">Membrane</keyword>
<gene>
    <name evidence="3" type="ORF">PVK06_044043</name>
</gene>
<reference evidence="3 4" key="1">
    <citation type="submission" date="2023-03" db="EMBL/GenBank/DDBJ databases">
        <title>WGS of Gossypium arboreum.</title>
        <authorList>
            <person name="Yu D."/>
        </authorList>
    </citation>
    <scope>NUCLEOTIDE SEQUENCE [LARGE SCALE GENOMIC DNA]</scope>
    <source>
        <tissue evidence="3">Leaf</tissue>
    </source>
</reference>
<evidence type="ECO:0000313" key="4">
    <source>
        <dbReference type="Proteomes" id="UP001358586"/>
    </source>
</evidence>
<dbReference type="PANTHER" id="PTHR31973:SF187">
    <property type="entry name" value="MUTATOR TRANSPOSASE MUDRA PROTEIN"/>
    <property type="match status" value="1"/>
</dbReference>
<feature type="transmembrane region" description="Helical" evidence="1">
    <location>
        <begin position="12"/>
        <end position="36"/>
    </location>
</feature>